<proteinExistence type="predicted"/>
<evidence type="ECO:0000313" key="1">
    <source>
        <dbReference type="EMBL" id="KAI0093580.1"/>
    </source>
</evidence>
<dbReference type="Proteomes" id="UP001055072">
    <property type="component" value="Unassembled WGS sequence"/>
</dbReference>
<comment type="caution">
    <text evidence="1">The sequence shown here is derived from an EMBL/GenBank/DDBJ whole genome shotgun (WGS) entry which is preliminary data.</text>
</comment>
<reference evidence="1" key="1">
    <citation type="journal article" date="2021" name="Environ. Microbiol.">
        <title>Gene family expansions and transcriptome signatures uncover fungal adaptations to wood decay.</title>
        <authorList>
            <person name="Hage H."/>
            <person name="Miyauchi S."/>
            <person name="Viragh M."/>
            <person name="Drula E."/>
            <person name="Min B."/>
            <person name="Chaduli D."/>
            <person name="Navarro D."/>
            <person name="Favel A."/>
            <person name="Norest M."/>
            <person name="Lesage-Meessen L."/>
            <person name="Balint B."/>
            <person name="Merenyi Z."/>
            <person name="de Eugenio L."/>
            <person name="Morin E."/>
            <person name="Martinez A.T."/>
            <person name="Baldrian P."/>
            <person name="Stursova M."/>
            <person name="Martinez M.J."/>
            <person name="Novotny C."/>
            <person name="Magnuson J.K."/>
            <person name="Spatafora J.W."/>
            <person name="Maurice S."/>
            <person name="Pangilinan J."/>
            <person name="Andreopoulos W."/>
            <person name="LaButti K."/>
            <person name="Hundley H."/>
            <person name="Na H."/>
            <person name="Kuo A."/>
            <person name="Barry K."/>
            <person name="Lipzen A."/>
            <person name="Henrissat B."/>
            <person name="Riley R."/>
            <person name="Ahrendt S."/>
            <person name="Nagy L.G."/>
            <person name="Grigoriev I.V."/>
            <person name="Martin F."/>
            <person name="Rosso M.N."/>
        </authorList>
    </citation>
    <scope>NUCLEOTIDE SEQUENCE</scope>
    <source>
        <strain evidence="1">CBS 384.51</strain>
    </source>
</reference>
<keyword evidence="2" id="KW-1185">Reference proteome</keyword>
<sequence>MQTPSNLPYQTYRSKRHSQNSSGQNHLQNLSPNVSPPPSRPPVYTNGHSHPLPAPFTGNGFPHSHVASESLIPLQRDFTGDSEKLYKSSDDETEKESPFIGGAPLPPVPTSGIVKKIILGETRRNASMSDVVTAYQTQRDIPPLPATSPPPTIPDTRSIIITTPSPTAPTPNSVSPPEQDTPLSPASTTSTRSSLPPIPTSTIGENGTHKQPYVSQPIAGPSSSSSTPHTSPGPGPKPILSSAPPSRKSSTFRRVPHHASTRTSMPSSPLRPQSMIVSGSRTANGLVVSSRVLGPGSQQQTTSTDLSSLRVKSPQSRPASVVFDKDKGPLPPIPNLQLEDSRSNPPSPAKSLAAPYRRQQGEIITPQPRSSSLALPQHTHPHLHLRTTSPTSFGGSNVSASATPLPSSPRSSTTPLPTPTSTFSTSTTRATTPTATQKPSTPRTYATYRPGFQPKGLYRPRTDEFLEARRTRSDVGRVERTRLERRLEKLINLHFPHPDKIKEKEKEKEESRGLNGRPGGPAVNRRASSFFDLDISSLRGKSAGDLWRGVVTQAQAGVHVGGGGNSKGDVRAAEQTITPWEEDRDVKECPLCKASFHPLTNRKHHCRLCGRIICSLPIKHPQRSEPCSLLFVADPVTGAVEEVKEGVDYGVRRRTASMQGGQPGGRIGGGEKGKERDELSPEEKFLKGVRICRECKPVLLRKQYIQDAQKVPLFTRLYEAFISLEKEIEDALPHFQELMVSLSHEERPSVEASAARKRLLEAFAQYDALAKRMRKLPCPGGPGSSQDRVHQAIILRANNFLQKNMFPLQALPKASKKPSPSSSFPSTPSPNEQPIIDPDSEVARVLQPLLEQEALLESFVEEAKTFRKFEDAQTLKANLREIRAEIDRVLASADRGVRLSEVRPK</sequence>
<evidence type="ECO:0000313" key="2">
    <source>
        <dbReference type="Proteomes" id="UP001055072"/>
    </source>
</evidence>
<gene>
    <name evidence="1" type="ORF">BDY19DRAFT_902353</name>
</gene>
<organism evidence="1 2">
    <name type="scientific">Irpex rosettiformis</name>
    <dbReference type="NCBI Taxonomy" id="378272"/>
    <lineage>
        <taxon>Eukaryota</taxon>
        <taxon>Fungi</taxon>
        <taxon>Dikarya</taxon>
        <taxon>Basidiomycota</taxon>
        <taxon>Agaricomycotina</taxon>
        <taxon>Agaricomycetes</taxon>
        <taxon>Polyporales</taxon>
        <taxon>Irpicaceae</taxon>
        <taxon>Irpex</taxon>
    </lineage>
</organism>
<name>A0ACB8UIP2_9APHY</name>
<accession>A0ACB8UIP2</accession>
<protein>
    <submittedName>
        <fullName evidence="1">FYVE zinc finger-domain-containing protein</fullName>
    </submittedName>
</protein>
<dbReference type="EMBL" id="MU274901">
    <property type="protein sequence ID" value="KAI0093580.1"/>
    <property type="molecule type" value="Genomic_DNA"/>
</dbReference>